<gene>
    <name evidence="1" type="ORF">LG35_01300</name>
</gene>
<dbReference type="Proteomes" id="UP000030889">
    <property type="component" value="Unassembled WGS sequence"/>
</dbReference>
<keyword evidence="2" id="KW-1185">Reference proteome</keyword>
<name>A0ABR4YLS2_9BACT</name>
<evidence type="ECO:0000313" key="1">
    <source>
        <dbReference type="EMBL" id="KHE43107.1"/>
    </source>
</evidence>
<proteinExistence type="predicted"/>
<sequence length="87" mass="10236">MAYDKHTSDRLLASDRRKMRSTDFGIPETREFPMPDAPHVRAAEAYFRYAPEEKKALLAHRILIKARKYGVHVRSEEILEWASKYSK</sequence>
<organism evidence="1 2">
    <name type="scientific">Alistipes inops</name>
    <dbReference type="NCBI Taxonomy" id="1501391"/>
    <lineage>
        <taxon>Bacteria</taxon>
        <taxon>Pseudomonadati</taxon>
        <taxon>Bacteroidota</taxon>
        <taxon>Bacteroidia</taxon>
        <taxon>Bacteroidales</taxon>
        <taxon>Rikenellaceae</taxon>
        <taxon>Alistipes</taxon>
    </lineage>
</organism>
<dbReference type="RefSeq" id="WP_022062961.1">
    <property type="nucleotide sequence ID" value="NZ_JRGF01000001.1"/>
</dbReference>
<dbReference type="EMBL" id="JRGF01000001">
    <property type="protein sequence ID" value="KHE43107.1"/>
    <property type="molecule type" value="Genomic_DNA"/>
</dbReference>
<protein>
    <submittedName>
        <fullName evidence="1">Uncharacterized protein</fullName>
    </submittedName>
</protein>
<comment type="caution">
    <text evidence="1">The sequence shown here is derived from an EMBL/GenBank/DDBJ whole genome shotgun (WGS) entry which is preliminary data.</text>
</comment>
<accession>A0ABR4YLS2</accession>
<reference evidence="1 2" key="1">
    <citation type="submission" date="2014-09" db="EMBL/GenBank/DDBJ databases">
        <title>Alistipes sp. 627, sp. nov., a novel member of the family Rikenellaceae isolated from human faeces.</title>
        <authorList>
            <person name="Shkoporov A.N."/>
            <person name="Chaplin A.V."/>
            <person name="Motuzova O.V."/>
            <person name="Kafarskaia L.I."/>
            <person name="Khokhlova E.V."/>
            <person name="Efimov B.A."/>
        </authorList>
    </citation>
    <scope>NUCLEOTIDE SEQUENCE [LARGE SCALE GENOMIC DNA]</scope>
    <source>
        <strain evidence="1 2">627</strain>
    </source>
</reference>
<evidence type="ECO:0000313" key="2">
    <source>
        <dbReference type="Proteomes" id="UP000030889"/>
    </source>
</evidence>